<proteinExistence type="inferred from homology"/>
<dbReference type="InterPro" id="IPR001111">
    <property type="entry name" value="TGF-b_propeptide"/>
</dbReference>
<dbReference type="PANTHER" id="PTHR11848:SF262">
    <property type="entry name" value="LD29161P"/>
    <property type="match status" value="1"/>
</dbReference>
<evidence type="ECO:0000313" key="9">
    <source>
        <dbReference type="Proteomes" id="UP001497623"/>
    </source>
</evidence>
<evidence type="ECO:0000256" key="1">
    <source>
        <dbReference type="ARBA" id="ARBA00004613"/>
    </source>
</evidence>
<dbReference type="PANTHER" id="PTHR11848">
    <property type="entry name" value="TGF-BETA FAMILY"/>
    <property type="match status" value="1"/>
</dbReference>
<dbReference type="SMART" id="SM00204">
    <property type="entry name" value="TGFB"/>
    <property type="match status" value="1"/>
</dbReference>
<evidence type="ECO:0000256" key="6">
    <source>
        <dbReference type="RuleBase" id="RU000354"/>
    </source>
</evidence>
<dbReference type="GO" id="GO:0008083">
    <property type="term" value="F:growth factor activity"/>
    <property type="evidence" value="ECO:0007669"/>
    <property type="project" value="UniProtKB-KW"/>
</dbReference>
<dbReference type="Proteomes" id="UP001497623">
    <property type="component" value="Unassembled WGS sequence"/>
</dbReference>
<name>A0AAV2SM54_MEGNR</name>
<feature type="non-terminal residue" evidence="8">
    <location>
        <position position="258"/>
    </location>
</feature>
<dbReference type="InterPro" id="IPR017948">
    <property type="entry name" value="TGFb_CS"/>
</dbReference>
<evidence type="ECO:0000259" key="7">
    <source>
        <dbReference type="PROSITE" id="PS51362"/>
    </source>
</evidence>
<keyword evidence="4 6" id="KW-0339">Growth factor</keyword>
<dbReference type="SUPFAM" id="SSF57501">
    <property type="entry name" value="Cystine-knot cytokines"/>
    <property type="match status" value="1"/>
</dbReference>
<protein>
    <recommendedName>
        <fullName evidence="7">TGF-beta family profile domain-containing protein</fullName>
    </recommendedName>
</protein>
<accession>A0AAV2SM54</accession>
<dbReference type="EMBL" id="CAXKWB010096807">
    <property type="protein sequence ID" value="CAL4221094.1"/>
    <property type="molecule type" value="Genomic_DNA"/>
</dbReference>
<reference evidence="8 9" key="1">
    <citation type="submission" date="2024-05" db="EMBL/GenBank/DDBJ databases">
        <authorList>
            <person name="Wallberg A."/>
        </authorList>
    </citation>
    <scope>NUCLEOTIDE SEQUENCE [LARGE SCALE GENOMIC DNA]</scope>
</reference>
<dbReference type="AlphaFoldDB" id="A0AAV2SM54"/>
<gene>
    <name evidence="8" type="ORF">MNOR_LOCUS39092</name>
</gene>
<dbReference type="InterPro" id="IPR001839">
    <property type="entry name" value="TGF-b_C"/>
</dbReference>
<dbReference type="GO" id="GO:0005125">
    <property type="term" value="F:cytokine activity"/>
    <property type="evidence" value="ECO:0007669"/>
    <property type="project" value="TreeGrafter"/>
</dbReference>
<dbReference type="PROSITE" id="PS51362">
    <property type="entry name" value="TGF_BETA_2"/>
    <property type="match status" value="1"/>
</dbReference>
<dbReference type="InterPro" id="IPR015615">
    <property type="entry name" value="TGF-beta-rel"/>
</dbReference>
<dbReference type="Gene3D" id="2.60.120.970">
    <property type="match status" value="1"/>
</dbReference>
<organism evidence="8 9">
    <name type="scientific">Meganyctiphanes norvegica</name>
    <name type="common">Northern krill</name>
    <name type="synonym">Thysanopoda norvegica</name>
    <dbReference type="NCBI Taxonomy" id="48144"/>
    <lineage>
        <taxon>Eukaryota</taxon>
        <taxon>Metazoa</taxon>
        <taxon>Ecdysozoa</taxon>
        <taxon>Arthropoda</taxon>
        <taxon>Crustacea</taxon>
        <taxon>Multicrustacea</taxon>
        <taxon>Malacostraca</taxon>
        <taxon>Eumalacostraca</taxon>
        <taxon>Eucarida</taxon>
        <taxon>Euphausiacea</taxon>
        <taxon>Euphausiidae</taxon>
        <taxon>Meganyctiphanes</taxon>
    </lineage>
</organism>
<feature type="domain" description="TGF-beta family profile" evidence="7">
    <location>
        <begin position="142"/>
        <end position="258"/>
    </location>
</feature>
<dbReference type="PROSITE" id="PS00250">
    <property type="entry name" value="TGF_BETA_1"/>
    <property type="match status" value="1"/>
</dbReference>
<evidence type="ECO:0000313" key="8">
    <source>
        <dbReference type="EMBL" id="CAL4221094.1"/>
    </source>
</evidence>
<comment type="similarity">
    <text evidence="2 6">Belongs to the TGF-beta family.</text>
</comment>
<comment type="subcellular location">
    <subcellularLocation>
        <location evidence="1">Secreted</location>
    </subcellularLocation>
</comment>
<comment type="caution">
    <text evidence="8">The sequence shown here is derived from an EMBL/GenBank/DDBJ whole genome shotgun (WGS) entry which is preliminary data.</text>
</comment>
<feature type="non-terminal residue" evidence="8">
    <location>
        <position position="1"/>
    </location>
</feature>
<dbReference type="Gene3D" id="2.10.90.10">
    <property type="entry name" value="Cystine-knot cytokines"/>
    <property type="match status" value="1"/>
</dbReference>
<dbReference type="Pfam" id="PF00019">
    <property type="entry name" value="TGF_beta"/>
    <property type="match status" value="1"/>
</dbReference>
<keyword evidence="5" id="KW-1015">Disulfide bond</keyword>
<keyword evidence="9" id="KW-1185">Reference proteome</keyword>
<evidence type="ECO:0000256" key="2">
    <source>
        <dbReference type="ARBA" id="ARBA00006656"/>
    </source>
</evidence>
<evidence type="ECO:0000256" key="5">
    <source>
        <dbReference type="ARBA" id="ARBA00023157"/>
    </source>
</evidence>
<dbReference type="InterPro" id="IPR029034">
    <property type="entry name" value="Cystine-knot_cytokine"/>
</dbReference>
<evidence type="ECO:0000256" key="3">
    <source>
        <dbReference type="ARBA" id="ARBA00022525"/>
    </source>
</evidence>
<keyword evidence="3" id="KW-0964">Secreted</keyword>
<dbReference type="GO" id="GO:0005615">
    <property type="term" value="C:extracellular space"/>
    <property type="evidence" value="ECO:0007669"/>
    <property type="project" value="TreeGrafter"/>
</dbReference>
<dbReference type="Pfam" id="PF00688">
    <property type="entry name" value="TGFb_propeptide"/>
    <property type="match status" value="1"/>
</dbReference>
<evidence type="ECO:0000256" key="4">
    <source>
        <dbReference type="ARBA" id="ARBA00023030"/>
    </source>
</evidence>
<sequence>CRGRHHQRSACFQFQLGDLQSSLRRVVVESASLWVWKLQDKADGLEPQMIRIRQLHHHKHTTNSQPSIEDTLPISHAMTTTTTGWMEINLKEVVQQWVTEGRTEVTLEVSCPTCLTEHSLPVDISVDNRPFIVINSTEAKFGHNRAMSLLRISFRGGCRRTCGGGGGGVGWDWIVHPQGFHFYFCRGSCNSATVAAANSAHSSYLRILHTKRMQPGLDPEIRAALATCCTPTRFSPLPILHQEGSAVKLVNIPDMIVE</sequence>